<evidence type="ECO:0000313" key="1">
    <source>
        <dbReference type="EMBL" id="AOZ70810.1"/>
    </source>
</evidence>
<dbReference type="AlphaFoldDB" id="A0A1D9MGB7"/>
<reference evidence="1 2" key="1">
    <citation type="submission" date="2016-10" db="EMBL/GenBank/DDBJ databases">
        <title>Rhodobacter sp. LPB0142, isolated from sea water.</title>
        <authorList>
            <person name="Kim E."/>
            <person name="Yi H."/>
        </authorList>
    </citation>
    <scope>NUCLEOTIDE SEQUENCE [LARGE SCALE GENOMIC DNA]</scope>
    <source>
        <strain evidence="1 2">LPB0142</strain>
    </source>
</reference>
<proteinExistence type="predicted"/>
<dbReference type="Proteomes" id="UP000176562">
    <property type="component" value="Chromosome"/>
</dbReference>
<accession>A0A1D9MGB7</accession>
<evidence type="ECO:0000313" key="2">
    <source>
        <dbReference type="Proteomes" id="UP000176562"/>
    </source>
</evidence>
<dbReference type="EMBL" id="CP017781">
    <property type="protein sequence ID" value="AOZ70810.1"/>
    <property type="molecule type" value="Genomic_DNA"/>
</dbReference>
<dbReference type="STRING" id="1850250.LPB142_01375"/>
<gene>
    <name evidence="1" type="ORF">LPB142_01375</name>
</gene>
<protein>
    <submittedName>
        <fullName evidence="1">Uncharacterized protein</fullName>
    </submittedName>
</protein>
<keyword evidence="2" id="KW-1185">Reference proteome</keyword>
<sequence>MIGGLLAPGLACAGGFTPPPGCELEMTVQMHNCQVSNHYRCAGDAPGLRTIAYADGQGVYFISQIDDETRWVESFAPDTGEIDQLDEAGSADHASFSALLAEGVDEYDFITRTNFGEVRRNIGSDRLTGESVVIDGVALERIAFDLTTEDGAGNLVSRRSGRQYISRELRLFFSDTEAFENAYGDKTSTFDGPVSFAFPGDADFGEDKPKYDCDMLMTGLSPDIRPTL</sequence>
<dbReference type="KEGG" id="rhp:LPB142_01375"/>
<organism evidence="1 2">
    <name type="scientific">Rhodobacter xanthinilyticus</name>
    <dbReference type="NCBI Taxonomy" id="1850250"/>
    <lineage>
        <taxon>Bacteria</taxon>
        <taxon>Pseudomonadati</taxon>
        <taxon>Pseudomonadota</taxon>
        <taxon>Alphaproteobacteria</taxon>
        <taxon>Rhodobacterales</taxon>
        <taxon>Rhodobacter group</taxon>
        <taxon>Rhodobacter</taxon>
    </lineage>
</organism>
<name>A0A1D9MGB7_9RHOB</name>